<proteinExistence type="predicted"/>
<gene>
    <name evidence="3" type="ORF">RM572_04350</name>
</gene>
<keyword evidence="4" id="KW-1185">Reference proteome</keyword>
<evidence type="ECO:0008006" key="5">
    <source>
        <dbReference type="Google" id="ProtNLM"/>
    </source>
</evidence>
<name>A0ABU2NN36_9ACTN</name>
<evidence type="ECO:0000313" key="4">
    <source>
        <dbReference type="Proteomes" id="UP001183414"/>
    </source>
</evidence>
<protein>
    <recommendedName>
        <fullName evidence="5">Secreted protein</fullName>
    </recommendedName>
</protein>
<dbReference type="EMBL" id="JAVREQ010000002">
    <property type="protein sequence ID" value="MDT0378006.1"/>
    <property type="molecule type" value="Genomic_DNA"/>
</dbReference>
<comment type="caution">
    <text evidence="3">The sequence shown here is derived from an EMBL/GenBank/DDBJ whole genome shotgun (WGS) entry which is preliminary data.</text>
</comment>
<feature type="region of interest" description="Disordered" evidence="1">
    <location>
        <begin position="77"/>
        <end position="133"/>
    </location>
</feature>
<accession>A0ABU2NN36</accession>
<feature type="compositionally biased region" description="Basic and acidic residues" evidence="1">
    <location>
        <begin position="91"/>
        <end position="133"/>
    </location>
</feature>
<feature type="chain" id="PRO_5045528678" description="Secreted protein" evidence="2">
    <location>
        <begin position="28"/>
        <end position="146"/>
    </location>
</feature>
<evidence type="ECO:0000256" key="2">
    <source>
        <dbReference type="SAM" id="SignalP"/>
    </source>
</evidence>
<evidence type="ECO:0000256" key="1">
    <source>
        <dbReference type="SAM" id="MobiDB-lite"/>
    </source>
</evidence>
<dbReference type="Proteomes" id="UP001183414">
    <property type="component" value="Unassembled WGS sequence"/>
</dbReference>
<sequence length="146" mass="15371">MRLTTRLLPTAALATALTLGAAPAATAHTVPLPMSGGPTKVVHESGYGDVTARCPLGYRATGGGVAVDHKDEVATLYSRPTQDGLGWEGRALGEVEPPEKNGEQKESKQSKEGKAGKKAEKKQDELNRPDEKLHGLPLTVYAVCSL</sequence>
<dbReference type="RefSeq" id="WP_311671931.1">
    <property type="nucleotide sequence ID" value="NZ_JAVREQ010000002.1"/>
</dbReference>
<feature type="signal peptide" evidence="2">
    <location>
        <begin position="1"/>
        <end position="27"/>
    </location>
</feature>
<organism evidence="3 4">
    <name type="scientific">Streptomyces hazeniae</name>
    <dbReference type="NCBI Taxonomy" id="3075538"/>
    <lineage>
        <taxon>Bacteria</taxon>
        <taxon>Bacillati</taxon>
        <taxon>Actinomycetota</taxon>
        <taxon>Actinomycetes</taxon>
        <taxon>Kitasatosporales</taxon>
        <taxon>Streptomycetaceae</taxon>
        <taxon>Streptomyces</taxon>
    </lineage>
</organism>
<evidence type="ECO:0000313" key="3">
    <source>
        <dbReference type="EMBL" id="MDT0378006.1"/>
    </source>
</evidence>
<keyword evidence="2" id="KW-0732">Signal</keyword>
<reference evidence="4" key="1">
    <citation type="submission" date="2023-07" db="EMBL/GenBank/DDBJ databases">
        <title>30 novel species of actinomycetes from the DSMZ collection.</title>
        <authorList>
            <person name="Nouioui I."/>
        </authorList>
    </citation>
    <scope>NUCLEOTIDE SEQUENCE [LARGE SCALE GENOMIC DNA]</scope>
    <source>
        <strain evidence="4">DSM 42041</strain>
    </source>
</reference>